<evidence type="ECO:0000313" key="4">
    <source>
        <dbReference type="EMBL" id="QPK79742.1"/>
    </source>
</evidence>
<dbReference type="InterPro" id="IPR050268">
    <property type="entry name" value="NADH-dep_flavin_reductase"/>
</dbReference>
<dbReference type="InterPro" id="IPR012349">
    <property type="entry name" value="Split_barrel_FMN-bd"/>
</dbReference>
<dbReference type="Gene3D" id="2.30.110.10">
    <property type="entry name" value="Electron Transport, Fmn-binding Protein, Chain A"/>
    <property type="match status" value="1"/>
</dbReference>
<name>A0A7T0PCH6_9CORY</name>
<dbReference type="GO" id="GO:0042602">
    <property type="term" value="F:riboflavin reductase (NADPH) activity"/>
    <property type="evidence" value="ECO:0007669"/>
    <property type="project" value="TreeGrafter"/>
</dbReference>
<dbReference type="RefSeq" id="WP_165011241.1">
    <property type="nucleotide sequence ID" value="NZ_CP064954.1"/>
</dbReference>
<dbReference type="Pfam" id="PF01613">
    <property type="entry name" value="Flavin_Reduct"/>
    <property type="match status" value="1"/>
</dbReference>
<dbReference type="EMBL" id="CP064954">
    <property type="protein sequence ID" value="QPK79742.1"/>
    <property type="molecule type" value="Genomic_DNA"/>
</dbReference>
<dbReference type="GO" id="GO:0010181">
    <property type="term" value="F:FMN binding"/>
    <property type="evidence" value="ECO:0007669"/>
    <property type="project" value="InterPro"/>
</dbReference>
<evidence type="ECO:0000256" key="1">
    <source>
        <dbReference type="ARBA" id="ARBA00008898"/>
    </source>
</evidence>
<protein>
    <submittedName>
        <fullName evidence="4">Flavin reductase family protein</fullName>
    </submittedName>
</protein>
<keyword evidence="2" id="KW-0560">Oxidoreductase</keyword>
<dbReference type="PANTHER" id="PTHR30466:SF11">
    <property type="entry name" value="FLAVIN-DEPENDENT MONOOXYGENASE, REDUCTASE SUBUNIT HSAB"/>
    <property type="match status" value="1"/>
</dbReference>
<dbReference type="SMART" id="SM00903">
    <property type="entry name" value="Flavin_Reduct"/>
    <property type="match status" value="1"/>
</dbReference>
<accession>A0A7T0PCH6</accession>
<gene>
    <name evidence="4" type="ORF">G7Y31_03300</name>
</gene>
<evidence type="ECO:0000259" key="3">
    <source>
        <dbReference type="SMART" id="SM00903"/>
    </source>
</evidence>
<proteinExistence type="inferred from homology"/>
<evidence type="ECO:0000313" key="5">
    <source>
        <dbReference type="Proteomes" id="UP000594681"/>
    </source>
</evidence>
<keyword evidence="5" id="KW-1185">Reference proteome</keyword>
<dbReference type="Proteomes" id="UP000594681">
    <property type="component" value="Chromosome"/>
</dbReference>
<evidence type="ECO:0000256" key="2">
    <source>
        <dbReference type="ARBA" id="ARBA00023002"/>
    </source>
</evidence>
<dbReference type="SUPFAM" id="SSF50475">
    <property type="entry name" value="FMN-binding split barrel"/>
    <property type="match status" value="1"/>
</dbReference>
<feature type="domain" description="Flavin reductase like" evidence="3">
    <location>
        <begin position="19"/>
        <end position="170"/>
    </location>
</feature>
<dbReference type="InterPro" id="IPR002563">
    <property type="entry name" value="Flavin_Rdtase-like_dom"/>
</dbReference>
<dbReference type="AlphaFoldDB" id="A0A7T0PCH6"/>
<sequence length="171" mass="18294">MTTSYKEKTMDPIELRRSLGAFPTGVVLIAAELGGKAGGTPAPKTVGMLANSFGSVSLDPPLVQVSFAHTSTTWPVLREAQELAISVLSADNLADAEALRRPAGQRFEGIGMQGWDGQAQVLPGAAAQFRVRLYEEIAAGDHTIALFEVLDHRRDELAAPLHFVAGHMFAR</sequence>
<comment type="similarity">
    <text evidence="1">Belongs to the non-flavoprotein flavin reductase family.</text>
</comment>
<organism evidence="4 5">
    <name type="scientific">Corynebacterium lizhenjunii</name>
    <dbReference type="NCBI Taxonomy" id="2709394"/>
    <lineage>
        <taxon>Bacteria</taxon>
        <taxon>Bacillati</taxon>
        <taxon>Actinomycetota</taxon>
        <taxon>Actinomycetes</taxon>
        <taxon>Mycobacteriales</taxon>
        <taxon>Corynebacteriaceae</taxon>
        <taxon>Corynebacterium</taxon>
    </lineage>
</organism>
<dbReference type="KEGG" id="cliz:G7Y31_03300"/>
<dbReference type="PANTHER" id="PTHR30466">
    <property type="entry name" value="FLAVIN REDUCTASE"/>
    <property type="match status" value="1"/>
</dbReference>
<reference evidence="4 5" key="1">
    <citation type="submission" date="2020-11" db="EMBL/GenBank/DDBJ databases">
        <title>Corynebacterium sp. ZJ-599.</title>
        <authorList>
            <person name="Zhou J."/>
        </authorList>
    </citation>
    <scope>NUCLEOTIDE SEQUENCE [LARGE SCALE GENOMIC DNA]</scope>
    <source>
        <strain evidence="4 5">ZJ-599</strain>
    </source>
</reference>